<proteinExistence type="predicted"/>
<feature type="transmembrane region" description="Helical" evidence="1">
    <location>
        <begin position="125"/>
        <end position="144"/>
    </location>
</feature>
<gene>
    <name evidence="2" type="ORF">BGW36DRAFT_1621</name>
</gene>
<sequence>MEFLCSLLPIAISSVFSMRSASLMMVPTGYVSFFGLTWLPWHDDLPFRVLSDAIIVAIINAILSLLAPRFPRLLAAYKDSGGSPKLPLGFHKLHPNSRIPAIAFITVAVAGWLVTAYGLSLPYKFVSSLALISMIAGIVLYYAVQLVKVFWIYVSHYPEMPPLGLVTGMFWPPMHPFHRFLVRASHRVARWLEGSPSQPVVTDEHKHNPVEE</sequence>
<evidence type="ECO:0000256" key="1">
    <source>
        <dbReference type="SAM" id="Phobius"/>
    </source>
</evidence>
<dbReference type="EMBL" id="JAJTJA010000001">
    <property type="protein sequence ID" value="KAH8704766.1"/>
    <property type="molecule type" value="Genomic_DNA"/>
</dbReference>
<organism evidence="2 3">
    <name type="scientific">Talaromyces proteolyticus</name>
    <dbReference type="NCBI Taxonomy" id="1131652"/>
    <lineage>
        <taxon>Eukaryota</taxon>
        <taxon>Fungi</taxon>
        <taxon>Dikarya</taxon>
        <taxon>Ascomycota</taxon>
        <taxon>Pezizomycotina</taxon>
        <taxon>Eurotiomycetes</taxon>
        <taxon>Eurotiomycetidae</taxon>
        <taxon>Eurotiales</taxon>
        <taxon>Trichocomaceae</taxon>
        <taxon>Talaromyces</taxon>
        <taxon>Talaromyces sect. Bacilispori</taxon>
    </lineage>
</organism>
<feature type="transmembrane region" description="Helical" evidence="1">
    <location>
        <begin position="49"/>
        <end position="68"/>
    </location>
</feature>
<feature type="transmembrane region" description="Helical" evidence="1">
    <location>
        <begin position="99"/>
        <end position="119"/>
    </location>
</feature>
<keyword evidence="1" id="KW-0812">Transmembrane</keyword>
<keyword evidence="3" id="KW-1185">Reference proteome</keyword>
<dbReference type="Proteomes" id="UP001201262">
    <property type="component" value="Unassembled WGS sequence"/>
</dbReference>
<dbReference type="AlphaFoldDB" id="A0AAD4L1A3"/>
<dbReference type="RefSeq" id="XP_046077387.1">
    <property type="nucleotide sequence ID" value="XM_046209587.1"/>
</dbReference>
<protein>
    <submittedName>
        <fullName evidence="2">Uncharacterized protein</fullName>
    </submittedName>
</protein>
<comment type="caution">
    <text evidence="2">The sequence shown here is derived from an EMBL/GenBank/DDBJ whole genome shotgun (WGS) entry which is preliminary data.</text>
</comment>
<evidence type="ECO:0000313" key="2">
    <source>
        <dbReference type="EMBL" id="KAH8704766.1"/>
    </source>
</evidence>
<keyword evidence="1" id="KW-1133">Transmembrane helix</keyword>
<name>A0AAD4L1A3_9EURO</name>
<reference evidence="2" key="1">
    <citation type="submission" date="2021-12" db="EMBL/GenBank/DDBJ databases">
        <title>Convergent genome expansion in fungi linked to evolution of root-endophyte symbiosis.</title>
        <authorList>
            <consortium name="DOE Joint Genome Institute"/>
            <person name="Ke Y.-H."/>
            <person name="Bonito G."/>
            <person name="Liao H.-L."/>
            <person name="Looney B."/>
            <person name="Rojas-Flechas A."/>
            <person name="Nash J."/>
            <person name="Hameed K."/>
            <person name="Schadt C."/>
            <person name="Martin F."/>
            <person name="Crous P.W."/>
            <person name="Miettinen O."/>
            <person name="Magnuson J.K."/>
            <person name="Labbe J."/>
            <person name="Jacobson D."/>
            <person name="Doktycz M.J."/>
            <person name="Veneault-Fourrey C."/>
            <person name="Kuo A."/>
            <person name="Mondo S."/>
            <person name="Calhoun S."/>
            <person name="Riley R."/>
            <person name="Ohm R."/>
            <person name="LaButti K."/>
            <person name="Andreopoulos B."/>
            <person name="Pangilinan J."/>
            <person name="Nolan M."/>
            <person name="Tritt A."/>
            <person name="Clum A."/>
            <person name="Lipzen A."/>
            <person name="Daum C."/>
            <person name="Barry K."/>
            <person name="Grigoriev I.V."/>
            <person name="Vilgalys R."/>
        </authorList>
    </citation>
    <scope>NUCLEOTIDE SEQUENCE</scope>
    <source>
        <strain evidence="2">PMI_201</strain>
    </source>
</reference>
<evidence type="ECO:0000313" key="3">
    <source>
        <dbReference type="Proteomes" id="UP001201262"/>
    </source>
</evidence>
<keyword evidence="1" id="KW-0472">Membrane</keyword>
<accession>A0AAD4L1A3</accession>
<dbReference type="GeneID" id="70239874"/>